<dbReference type="SUPFAM" id="SSF53448">
    <property type="entry name" value="Nucleotide-diphospho-sugar transferases"/>
    <property type="match status" value="1"/>
</dbReference>
<evidence type="ECO:0000313" key="3">
    <source>
        <dbReference type="EMBL" id="VDG28110.1"/>
    </source>
</evidence>
<feature type="transmembrane region" description="Helical" evidence="1">
    <location>
        <begin position="270"/>
        <end position="295"/>
    </location>
</feature>
<evidence type="ECO:0000259" key="2">
    <source>
        <dbReference type="Pfam" id="PF00535"/>
    </source>
</evidence>
<accession>A0A660E6W6</accession>
<dbReference type="InterPro" id="IPR001173">
    <property type="entry name" value="Glyco_trans_2-like"/>
</dbReference>
<feature type="domain" description="Glycosyltransferase 2-like" evidence="2">
    <location>
        <begin position="5"/>
        <end position="176"/>
    </location>
</feature>
<evidence type="ECO:0000313" key="4">
    <source>
        <dbReference type="Proteomes" id="UP000289996"/>
    </source>
</evidence>
<reference evidence="3 4" key="1">
    <citation type="submission" date="2018-11" db="EMBL/GenBank/DDBJ databases">
        <authorList>
            <person name="Wuyts S."/>
        </authorList>
    </citation>
    <scope>NUCLEOTIDE SEQUENCE [LARGE SCALE GENOMIC DNA]</scope>
    <source>
        <strain evidence="3">Lactobacillus mudanjiangensis AMBF249</strain>
    </source>
</reference>
<dbReference type="Proteomes" id="UP000289996">
    <property type="component" value="Unassembled WGS sequence"/>
</dbReference>
<name>A0A660E6W6_9LACO</name>
<feature type="transmembrane region" description="Helical" evidence="1">
    <location>
        <begin position="235"/>
        <end position="258"/>
    </location>
</feature>
<dbReference type="OrthoDB" id="9807778at2"/>
<dbReference type="EMBL" id="UYIG01000090">
    <property type="protein sequence ID" value="VDG28110.1"/>
    <property type="molecule type" value="Genomic_DNA"/>
</dbReference>
<keyword evidence="1" id="KW-0812">Transmembrane</keyword>
<dbReference type="Pfam" id="PF00535">
    <property type="entry name" value="Glycos_transf_2"/>
    <property type="match status" value="1"/>
</dbReference>
<dbReference type="Gene3D" id="3.90.550.10">
    <property type="entry name" value="Spore Coat Polysaccharide Biosynthesis Protein SpsA, Chain A"/>
    <property type="match status" value="1"/>
</dbReference>
<proteinExistence type="predicted"/>
<dbReference type="CDD" id="cd04187">
    <property type="entry name" value="DPM1_like_bac"/>
    <property type="match status" value="1"/>
</dbReference>
<gene>
    <name evidence="3" type="ORF">MUDAN_MDHGFNIF_02841</name>
</gene>
<dbReference type="PANTHER" id="PTHR48090:SF8">
    <property type="entry name" value="GLYCOSYLTRANSFERASE CSBB-RELATED"/>
    <property type="match status" value="1"/>
</dbReference>
<dbReference type="InterPro" id="IPR050256">
    <property type="entry name" value="Glycosyltransferase_2"/>
</dbReference>
<organism evidence="3 4">
    <name type="scientific">Lactiplantibacillus mudanjiangensis</name>
    <dbReference type="NCBI Taxonomy" id="1296538"/>
    <lineage>
        <taxon>Bacteria</taxon>
        <taxon>Bacillati</taxon>
        <taxon>Bacillota</taxon>
        <taxon>Bacilli</taxon>
        <taxon>Lactobacillales</taxon>
        <taxon>Lactobacillaceae</taxon>
        <taxon>Lactiplantibacillus</taxon>
    </lineage>
</organism>
<keyword evidence="1" id="KW-1133">Transmembrane helix</keyword>
<protein>
    <submittedName>
        <fullName evidence="3">Teichoic acid/polysaccharide glycosyl transferase family protein [Lactobacillus plantarum subsp. plantarum ST-III]</fullName>
    </submittedName>
</protein>
<dbReference type="GO" id="GO:0005886">
    <property type="term" value="C:plasma membrane"/>
    <property type="evidence" value="ECO:0007669"/>
    <property type="project" value="TreeGrafter"/>
</dbReference>
<dbReference type="PANTHER" id="PTHR48090">
    <property type="entry name" value="UNDECAPRENYL-PHOSPHATE 4-DEOXY-4-FORMAMIDO-L-ARABINOSE TRANSFERASE-RELATED"/>
    <property type="match status" value="1"/>
</dbReference>
<dbReference type="AlphaFoldDB" id="A0A660E6W6"/>
<evidence type="ECO:0000256" key="1">
    <source>
        <dbReference type="SAM" id="Phobius"/>
    </source>
</evidence>
<dbReference type="RefSeq" id="WP_130847212.1">
    <property type="nucleotide sequence ID" value="NZ_UYIE01000119.1"/>
</dbReference>
<keyword evidence="1" id="KW-0472">Membrane</keyword>
<keyword evidence="4" id="KW-1185">Reference proteome</keyword>
<dbReference type="GO" id="GO:0016740">
    <property type="term" value="F:transferase activity"/>
    <property type="evidence" value="ECO:0007669"/>
    <property type="project" value="UniProtKB-KW"/>
</dbReference>
<keyword evidence="3" id="KW-0808">Transferase</keyword>
<sequence length="314" mass="35607">MPKISIIVPCYNEQESIPLFYAAVQKIYQDQIQVTWPQYQLEYWFIDDGSTDQTLSAMQTLAHTDSEHSHFVSFSRNFGKEAALYAGLQHATGDLIVVMDVDLQDPPELLPQMMSGILEEKYDIIGTKRLDRQGEPVIRSWFANGFYRLINHVSQTKLERGARDYRMMTRQVVDTILDLPEYNRFSKGIFSWVGFKTKYLGYENHDRVAGTTHWSTGDLINYAIDGIINFSDKPLAIAAFLGLTACGVSLLAMVFIVGRALIFGNPTTGWSSIVAIILMLGGLQLFCLGIVGKYIGKQYLETKHRPIYITKQEH</sequence>
<dbReference type="InterPro" id="IPR029044">
    <property type="entry name" value="Nucleotide-diphossugar_trans"/>
</dbReference>